<dbReference type="CDD" id="cd02440">
    <property type="entry name" value="AdoMet_MTases"/>
    <property type="match status" value="1"/>
</dbReference>
<sequence length="209" mass="24079">MMGRCKLTSICGSDRCCIECPENEVCKEQCARMDRYEYCAECPEYEEDCKGKKILDATCGSKTIWFDKENPSVIYCDKRRESFSGIWKASERLCSIDPDIQCDFTNLPFGDDSFSLVVFDPPHLKKVGETAWLAKKYGKLGENWRKMLHDGFTECMRVLKEDGVLIFKWSEYDIPASEVWDAIGQKPLFGHRSGKKSKTFWGCYMKGVE</sequence>
<reference evidence="1" key="1">
    <citation type="journal article" date="2021" name="Proc. Natl. Acad. Sci. U.S.A.">
        <title>A Catalog of Tens of Thousands of Viruses from Human Metagenomes Reveals Hidden Associations with Chronic Diseases.</title>
        <authorList>
            <person name="Tisza M.J."/>
            <person name="Buck C.B."/>
        </authorList>
    </citation>
    <scope>NUCLEOTIDE SEQUENCE</scope>
    <source>
        <strain evidence="1">CtKFk2</strain>
    </source>
</reference>
<evidence type="ECO:0000313" key="1">
    <source>
        <dbReference type="EMBL" id="DAF56786.1"/>
    </source>
</evidence>
<organism evidence="1">
    <name type="scientific">Siphoviridae sp. ctKFk2</name>
    <dbReference type="NCBI Taxonomy" id="2827841"/>
    <lineage>
        <taxon>Viruses</taxon>
        <taxon>Duplodnaviria</taxon>
        <taxon>Heunggongvirae</taxon>
        <taxon>Uroviricota</taxon>
        <taxon>Caudoviricetes</taxon>
    </lineage>
</organism>
<proteinExistence type="predicted"/>
<keyword evidence="1" id="KW-0489">Methyltransferase</keyword>
<dbReference type="EMBL" id="BK032722">
    <property type="protein sequence ID" value="DAF56786.1"/>
    <property type="molecule type" value="Genomic_DNA"/>
</dbReference>
<protein>
    <submittedName>
        <fullName evidence="1">Methyltransferase domain</fullName>
    </submittedName>
</protein>
<accession>A0A8S5T1X5</accession>
<dbReference type="GO" id="GO:0008168">
    <property type="term" value="F:methyltransferase activity"/>
    <property type="evidence" value="ECO:0007669"/>
    <property type="project" value="UniProtKB-KW"/>
</dbReference>
<dbReference type="InterPro" id="IPR029063">
    <property type="entry name" value="SAM-dependent_MTases_sf"/>
</dbReference>
<keyword evidence="1" id="KW-0808">Transferase</keyword>
<dbReference type="SUPFAM" id="SSF53335">
    <property type="entry name" value="S-adenosyl-L-methionine-dependent methyltransferases"/>
    <property type="match status" value="1"/>
</dbReference>
<dbReference type="Gene3D" id="3.40.50.150">
    <property type="entry name" value="Vaccinia Virus protein VP39"/>
    <property type="match status" value="1"/>
</dbReference>
<dbReference type="GO" id="GO:0032259">
    <property type="term" value="P:methylation"/>
    <property type="evidence" value="ECO:0007669"/>
    <property type="project" value="UniProtKB-KW"/>
</dbReference>
<name>A0A8S5T1X5_9CAUD</name>